<comment type="caution">
    <text evidence="2">The sequence shown here is derived from an EMBL/GenBank/DDBJ whole genome shotgun (WGS) entry which is preliminary data.</text>
</comment>
<organism evidence="2 3">
    <name type="scientific">Oopsacas minuta</name>
    <dbReference type="NCBI Taxonomy" id="111878"/>
    <lineage>
        <taxon>Eukaryota</taxon>
        <taxon>Metazoa</taxon>
        <taxon>Porifera</taxon>
        <taxon>Hexactinellida</taxon>
        <taxon>Hexasterophora</taxon>
        <taxon>Lyssacinosida</taxon>
        <taxon>Leucopsacidae</taxon>
        <taxon>Oopsacas</taxon>
    </lineage>
</organism>
<dbReference type="AlphaFoldDB" id="A0AAV7KDV2"/>
<dbReference type="EMBL" id="JAKMXF010000077">
    <property type="protein sequence ID" value="KAI6658870.1"/>
    <property type="molecule type" value="Genomic_DNA"/>
</dbReference>
<dbReference type="Pfam" id="PF01498">
    <property type="entry name" value="HTH_Tnp_Tc3_2"/>
    <property type="match status" value="1"/>
</dbReference>
<dbReference type="GO" id="GO:0003677">
    <property type="term" value="F:DNA binding"/>
    <property type="evidence" value="ECO:0007669"/>
    <property type="project" value="InterPro"/>
</dbReference>
<name>A0AAV7KDV2_9METZ</name>
<protein>
    <recommendedName>
        <fullName evidence="1">Transposase Tc1-like domain-containing protein</fullName>
    </recommendedName>
</protein>
<reference evidence="2 3" key="1">
    <citation type="journal article" date="2023" name="BMC Biol.">
        <title>The compact genome of the sponge Oopsacas minuta (Hexactinellida) is lacking key metazoan core genes.</title>
        <authorList>
            <person name="Santini S."/>
            <person name="Schenkelaars Q."/>
            <person name="Jourda C."/>
            <person name="Duchesne M."/>
            <person name="Belahbib H."/>
            <person name="Rocher C."/>
            <person name="Selva M."/>
            <person name="Riesgo A."/>
            <person name="Vervoort M."/>
            <person name="Leys S.P."/>
            <person name="Kodjabachian L."/>
            <person name="Le Bivic A."/>
            <person name="Borchiellini C."/>
            <person name="Claverie J.M."/>
            <person name="Renard E."/>
        </authorList>
    </citation>
    <scope>NUCLEOTIDE SEQUENCE [LARGE SCALE GENOMIC DNA]</scope>
    <source>
        <strain evidence="2">SPO-2</strain>
    </source>
</reference>
<proteinExistence type="predicted"/>
<keyword evidence="3" id="KW-1185">Reference proteome</keyword>
<gene>
    <name evidence="2" type="ORF">LOD99_15196</name>
</gene>
<evidence type="ECO:0000313" key="3">
    <source>
        <dbReference type="Proteomes" id="UP001165289"/>
    </source>
</evidence>
<dbReference type="Proteomes" id="UP001165289">
    <property type="component" value="Unassembled WGS sequence"/>
</dbReference>
<evidence type="ECO:0000313" key="2">
    <source>
        <dbReference type="EMBL" id="KAI6658870.1"/>
    </source>
</evidence>
<dbReference type="SUPFAM" id="SSF46689">
    <property type="entry name" value="Homeodomain-like"/>
    <property type="match status" value="1"/>
</dbReference>
<dbReference type="GO" id="GO:0015074">
    <property type="term" value="P:DNA integration"/>
    <property type="evidence" value="ECO:0007669"/>
    <property type="project" value="InterPro"/>
</dbReference>
<dbReference type="InterPro" id="IPR002492">
    <property type="entry name" value="Transposase_Tc1-like"/>
</dbReference>
<evidence type="ECO:0000259" key="1">
    <source>
        <dbReference type="Pfam" id="PF01498"/>
    </source>
</evidence>
<dbReference type="InterPro" id="IPR009057">
    <property type="entry name" value="Homeodomain-like_sf"/>
</dbReference>
<dbReference type="GO" id="GO:0006313">
    <property type="term" value="P:DNA transposition"/>
    <property type="evidence" value="ECO:0007669"/>
    <property type="project" value="InterPro"/>
</dbReference>
<feature type="domain" description="Transposase Tc1-like" evidence="1">
    <location>
        <begin position="67"/>
        <end position="125"/>
    </location>
</feature>
<accession>A0AAV7KDV2</accession>
<sequence length="141" mass="15787">MQQAKRQDVSELLILKTTTIKSIAKRCGASLKTVYNVKATMSDSIYLKHRKGAGRPMKMSKNNKISLAAKLRKNPRVSVRRIASEFQVTQGLDISRESIRRTIKSMGLSKKVPIRGPGITPRMRKYVSIGPRNTGIFTGTR</sequence>